<evidence type="ECO:0000259" key="1">
    <source>
        <dbReference type="Pfam" id="PF08308"/>
    </source>
</evidence>
<dbReference type="PROSITE" id="PS51257">
    <property type="entry name" value="PROKAR_LIPOPROTEIN"/>
    <property type="match status" value="1"/>
</dbReference>
<protein>
    <submittedName>
        <fullName evidence="2">PEGA domain protein</fullName>
    </submittedName>
</protein>
<dbReference type="AlphaFoldDB" id="A0A485LX11"/>
<dbReference type="Pfam" id="PF08308">
    <property type="entry name" value="PEGA"/>
    <property type="match status" value="1"/>
</dbReference>
<gene>
    <name evidence="2" type="ORF">SCFA_1580006</name>
</gene>
<evidence type="ECO:0000313" key="2">
    <source>
        <dbReference type="EMBL" id="VFU13085.1"/>
    </source>
</evidence>
<dbReference type="InterPro" id="IPR013229">
    <property type="entry name" value="PEGA"/>
</dbReference>
<accession>A0A485LX11</accession>
<organism evidence="2">
    <name type="scientific">anaerobic digester metagenome</name>
    <dbReference type="NCBI Taxonomy" id="1263854"/>
    <lineage>
        <taxon>unclassified sequences</taxon>
        <taxon>metagenomes</taxon>
        <taxon>ecological metagenomes</taxon>
    </lineage>
</organism>
<reference evidence="2" key="1">
    <citation type="submission" date="2019-03" db="EMBL/GenBank/DDBJ databases">
        <authorList>
            <person name="Hao L."/>
        </authorList>
    </citation>
    <scope>NUCLEOTIDE SEQUENCE</scope>
</reference>
<proteinExistence type="predicted"/>
<dbReference type="EMBL" id="CAADRM010000066">
    <property type="protein sequence ID" value="VFU13085.1"/>
    <property type="molecule type" value="Genomic_DNA"/>
</dbReference>
<feature type="domain" description="PEGA" evidence="1">
    <location>
        <begin position="41"/>
        <end position="70"/>
    </location>
</feature>
<name>A0A485LX11_9ZZZZ</name>
<sequence>MKLKELFFVLAVVTAAGCAADEEAWSPWCDFRGYCRLKLAVQVESKPSGAEVYLDHDFKGTTPCTVLLEAAPIIIGQKQIIVSPVGGSDRYFIRNSRYQGETPYTLWVMKDGYEPLSHTLIMEQIFPAEALLHDKLYEKSVTVTFELEERNLPPPSSAEAD</sequence>